<keyword evidence="3" id="KW-1185">Reference proteome</keyword>
<protein>
    <submittedName>
        <fullName evidence="2">Uncharacterized protein</fullName>
    </submittedName>
</protein>
<gene>
    <name evidence="2" type="ORF">KGM_208097</name>
</gene>
<dbReference type="KEGG" id="dpl:KGM_208097"/>
<feature type="compositionally biased region" description="Low complexity" evidence="1">
    <location>
        <begin position="125"/>
        <end position="156"/>
    </location>
</feature>
<dbReference type="InParanoid" id="A0A212FEA1"/>
<sequence length="156" mass="17021">MYSFRRVNDTEVTIPYKKVVDAPKEGEQFQYQVPYNCDSCIVDRVYCDGIQLELMSSTRRSGVGSIGYYTVTPTDITIKITEFSPTYEGVYQAVFVLGGETISKTILEIRDAESHEGEDSEPEETSQPPEAPTEAATVAASEEATTAAAATTAAPK</sequence>
<dbReference type="EMBL" id="AGBW02008966">
    <property type="protein sequence ID" value="OWR52043.1"/>
    <property type="molecule type" value="Genomic_DNA"/>
</dbReference>
<name>A0A212FEA1_DANPL</name>
<evidence type="ECO:0000313" key="3">
    <source>
        <dbReference type="Proteomes" id="UP000007151"/>
    </source>
</evidence>
<reference evidence="2 3" key="1">
    <citation type="journal article" date="2011" name="Cell">
        <title>The monarch butterfly genome yields insights into long-distance migration.</title>
        <authorList>
            <person name="Zhan S."/>
            <person name="Merlin C."/>
            <person name="Boore J.L."/>
            <person name="Reppert S.M."/>
        </authorList>
    </citation>
    <scope>NUCLEOTIDE SEQUENCE [LARGE SCALE GENOMIC DNA]</scope>
    <source>
        <strain evidence="2">F-2</strain>
    </source>
</reference>
<accession>A0A212FEA1</accession>
<dbReference type="AlphaFoldDB" id="A0A212FEA1"/>
<evidence type="ECO:0000256" key="1">
    <source>
        <dbReference type="SAM" id="MobiDB-lite"/>
    </source>
</evidence>
<dbReference type="Proteomes" id="UP000007151">
    <property type="component" value="Unassembled WGS sequence"/>
</dbReference>
<comment type="caution">
    <text evidence="2">The sequence shown here is derived from an EMBL/GenBank/DDBJ whole genome shotgun (WGS) entry which is preliminary data.</text>
</comment>
<feature type="region of interest" description="Disordered" evidence="1">
    <location>
        <begin position="111"/>
        <end position="156"/>
    </location>
</feature>
<proteinExistence type="predicted"/>
<organism evidence="2 3">
    <name type="scientific">Danaus plexippus plexippus</name>
    <dbReference type="NCBI Taxonomy" id="278856"/>
    <lineage>
        <taxon>Eukaryota</taxon>
        <taxon>Metazoa</taxon>
        <taxon>Ecdysozoa</taxon>
        <taxon>Arthropoda</taxon>
        <taxon>Hexapoda</taxon>
        <taxon>Insecta</taxon>
        <taxon>Pterygota</taxon>
        <taxon>Neoptera</taxon>
        <taxon>Endopterygota</taxon>
        <taxon>Lepidoptera</taxon>
        <taxon>Glossata</taxon>
        <taxon>Ditrysia</taxon>
        <taxon>Papilionoidea</taxon>
        <taxon>Nymphalidae</taxon>
        <taxon>Danainae</taxon>
        <taxon>Danaini</taxon>
        <taxon>Danaina</taxon>
        <taxon>Danaus</taxon>
        <taxon>Danaus</taxon>
    </lineage>
</organism>
<evidence type="ECO:0000313" key="2">
    <source>
        <dbReference type="EMBL" id="OWR52043.1"/>
    </source>
</evidence>